<evidence type="ECO:0000256" key="9">
    <source>
        <dbReference type="ARBA" id="ARBA00029599"/>
    </source>
</evidence>
<dbReference type="PATRIC" id="fig|740709.3.peg.2307"/>
<proteinExistence type="inferred from homology"/>
<dbReference type="InterPro" id="IPR050992">
    <property type="entry name" value="CheZ_family_phosphatases"/>
</dbReference>
<comment type="similarity">
    <text evidence="2 10">Belongs to the CheZ family.</text>
</comment>
<dbReference type="eggNOG" id="COG3143">
    <property type="taxonomic scope" value="Bacteria"/>
</dbReference>
<comment type="caution">
    <text evidence="13">The sequence shown here is derived from an EMBL/GenBank/DDBJ whole genome shotgun (WGS) entry which is preliminary data.</text>
</comment>
<dbReference type="Pfam" id="PF04344">
    <property type="entry name" value="CheZ"/>
    <property type="match status" value="1"/>
</dbReference>
<dbReference type="PIRSF" id="PIRSF002884">
    <property type="entry name" value="CheZ"/>
    <property type="match status" value="1"/>
</dbReference>
<evidence type="ECO:0000256" key="3">
    <source>
        <dbReference type="ARBA" id="ARBA00018484"/>
    </source>
</evidence>
<dbReference type="EC" id="3.1.3.-" evidence="10"/>
<evidence type="ECO:0000256" key="7">
    <source>
        <dbReference type="ARBA" id="ARBA00022801"/>
    </source>
</evidence>
<evidence type="ECO:0000256" key="11">
    <source>
        <dbReference type="PIRSR" id="PIRSR002884-1"/>
    </source>
</evidence>
<evidence type="ECO:0000256" key="1">
    <source>
        <dbReference type="ARBA" id="ARBA00004496"/>
    </source>
</evidence>
<dbReference type="GO" id="GO:0009288">
    <property type="term" value="C:bacterial-type flagellum"/>
    <property type="evidence" value="ECO:0007669"/>
    <property type="project" value="InterPro"/>
</dbReference>
<keyword evidence="8 10" id="KW-0904">Protein phosphatase</keyword>
<dbReference type="PANTHER" id="PTHR43693">
    <property type="entry name" value="PROTEIN PHOSPHATASE CHEZ"/>
    <property type="match status" value="1"/>
</dbReference>
<dbReference type="GO" id="GO:0005737">
    <property type="term" value="C:cytoplasm"/>
    <property type="evidence" value="ECO:0007669"/>
    <property type="project" value="UniProtKB-SubCell"/>
</dbReference>
<dbReference type="GO" id="GO:0006935">
    <property type="term" value="P:chemotaxis"/>
    <property type="evidence" value="ECO:0007669"/>
    <property type="project" value="UniProtKB-KW"/>
</dbReference>
<comment type="subunit">
    <text evidence="10">Homodimer.</text>
</comment>
<reference evidence="13 14" key="1">
    <citation type="journal article" date="2012" name="J. Bacteriol.">
        <title>Genome Sequence of Idiomarina xiamenensis Type Strain 10-D-4.</title>
        <authorList>
            <person name="Lai Q."/>
            <person name="Wang L."/>
            <person name="Wang W."/>
            <person name="Shao Z."/>
        </authorList>
    </citation>
    <scope>NUCLEOTIDE SEQUENCE [LARGE SCALE GENOMIC DNA]</scope>
    <source>
        <strain evidence="13 14">10-D-4</strain>
    </source>
</reference>
<protein>
    <recommendedName>
        <fullName evidence="3 10">Protein phosphatase CheZ</fullName>
        <ecNumber evidence="10">3.1.3.-</ecNumber>
    </recommendedName>
    <alternativeName>
        <fullName evidence="9 10">Chemotaxis protein CheZ</fullName>
    </alternativeName>
</protein>
<dbReference type="Gene3D" id="1.10.287.500">
    <property type="entry name" value="Helix hairpin bin"/>
    <property type="match status" value="1"/>
</dbReference>
<evidence type="ECO:0000313" key="14">
    <source>
        <dbReference type="Proteomes" id="UP000014115"/>
    </source>
</evidence>
<evidence type="ECO:0000256" key="6">
    <source>
        <dbReference type="ARBA" id="ARBA00022779"/>
    </source>
</evidence>
<dbReference type="GO" id="GO:0004721">
    <property type="term" value="F:phosphoprotein phosphatase activity"/>
    <property type="evidence" value="ECO:0007669"/>
    <property type="project" value="UniProtKB-KW"/>
</dbReference>
<dbReference type="GO" id="GO:0050920">
    <property type="term" value="P:regulation of chemotaxis"/>
    <property type="evidence" value="ECO:0007669"/>
    <property type="project" value="InterPro"/>
</dbReference>
<dbReference type="SUPFAM" id="SSF75708">
    <property type="entry name" value="Chemotaxis phosphatase CheZ"/>
    <property type="match status" value="1"/>
</dbReference>
<dbReference type="OrthoDB" id="9773007at2"/>
<name>K2KT55_9GAMM</name>
<accession>K2KT55</accession>
<dbReference type="RefSeq" id="WP_008489646.1">
    <property type="nucleotide sequence ID" value="NZ_AMRG01000016.1"/>
</dbReference>
<sequence>MPITASQISLAQARQLVEYLEQEKHTQANELLRTLFTEHHDELFKSVGRLTRDLHDSLQDFQIDPRLQSLTADELPDAQNRLRYVIQKTEDAANRTMDAVEASLPIADDMQQRVSDIAPTWQRLMSRQIELGEFKQLCHDVNGFIGDAGQNAQHLQGLMTEILMAQDFQDITGQVIRRVIELVQDVEKNLIELLKVFGKRSAQQVSESTVENKASVDNKVTQTDQTGPEGPIINPETRQDVVQGQDEVDDLLSSLGF</sequence>
<dbReference type="Proteomes" id="UP000014115">
    <property type="component" value="Unassembled WGS sequence"/>
</dbReference>
<dbReference type="STRING" id="740709.A10D4_11419"/>
<evidence type="ECO:0000256" key="12">
    <source>
        <dbReference type="SAM" id="MobiDB-lite"/>
    </source>
</evidence>
<keyword evidence="6 10" id="KW-0283">Flagellar rotation</keyword>
<evidence type="ECO:0000256" key="5">
    <source>
        <dbReference type="ARBA" id="ARBA00022500"/>
    </source>
</evidence>
<evidence type="ECO:0000256" key="2">
    <source>
        <dbReference type="ARBA" id="ARBA00005908"/>
    </source>
</evidence>
<feature type="region of interest" description="Disordered" evidence="12">
    <location>
        <begin position="207"/>
        <end position="236"/>
    </location>
</feature>
<keyword evidence="4 10" id="KW-0963">Cytoplasm</keyword>
<gene>
    <name evidence="13" type="ORF">A10D4_11419</name>
</gene>
<dbReference type="InterPro" id="IPR007439">
    <property type="entry name" value="Chemotax_Pase_CheZ"/>
</dbReference>
<evidence type="ECO:0000256" key="8">
    <source>
        <dbReference type="ARBA" id="ARBA00022912"/>
    </source>
</evidence>
<dbReference type="GO" id="GO:0097588">
    <property type="term" value="P:archaeal or bacterial-type flagellum-dependent cell motility"/>
    <property type="evidence" value="ECO:0007669"/>
    <property type="project" value="UniProtKB-KW"/>
</dbReference>
<keyword evidence="7 10" id="KW-0378">Hydrolase</keyword>
<comment type="function">
    <text evidence="10">Plays an important role in bacterial chemotaxis signal transduction pathway by accelerating the dephosphorylation of phosphorylated CheY (CheY-P).</text>
</comment>
<keyword evidence="14" id="KW-1185">Reference proteome</keyword>
<comment type="subcellular location">
    <subcellularLocation>
        <location evidence="1 10">Cytoplasm</location>
    </subcellularLocation>
</comment>
<dbReference type="PANTHER" id="PTHR43693:SF1">
    <property type="entry name" value="PROTEIN PHOSPHATASE CHEZ"/>
    <property type="match status" value="1"/>
</dbReference>
<feature type="site" description="Enhances dephosphorylation of CheY-P" evidence="11">
    <location>
        <position position="174"/>
    </location>
</feature>
<organism evidence="13 14">
    <name type="scientific">Idiomarina xiamenensis 10-D-4</name>
    <dbReference type="NCBI Taxonomy" id="740709"/>
    <lineage>
        <taxon>Bacteria</taxon>
        <taxon>Pseudomonadati</taxon>
        <taxon>Pseudomonadota</taxon>
        <taxon>Gammaproteobacteria</taxon>
        <taxon>Alteromonadales</taxon>
        <taxon>Idiomarinaceae</taxon>
        <taxon>Idiomarina</taxon>
    </lineage>
</organism>
<dbReference type="EMBL" id="AMRG01000016">
    <property type="protein sequence ID" value="EKE80820.1"/>
    <property type="molecule type" value="Genomic_DNA"/>
</dbReference>
<evidence type="ECO:0000256" key="4">
    <source>
        <dbReference type="ARBA" id="ARBA00022490"/>
    </source>
</evidence>
<evidence type="ECO:0000313" key="13">
    <source>
        <dbReference type="EMBL" id="EKE80820.1"/>
    </source>
</evidence>
<dbReference type="AlphaFoldDB" id="K2KT55"/>
<keyword evidence="5 10" id="KW-0145">Chemotaxis</keyword>
<evidence type="ECO:0000256" key="10">
    <source>
        <dbReference type="PIRNR" id="PIRNR002884"/>
    </source>
</evidence>